<comment type="caution">
    <text evidence="1">The sequence shown here is derived from an EMBL/GenBank/DDBJ whole genome shotgun (WGS) entry which is preliminary data.</text>
</comment>
<accession>A0A3L9M081</accession>
<dbReference type="Proteomes" id="UP000275348">
    <property type="component" value="Unassembled WGS sequence"/>
</dbReference>
<keyword evidence="2" id="KW-1185">Reference proteome</keyword>
<sequence>TSFHNGHAIIAENCKKIPWGKHEHDNICNHYSIQCERHGYIDKKGNIIKLGKFTFEEIMEEIKWKPDESY</sequence>
<evidence type="ECO:0000313" key="2">
    <source>
        <dbReference type="Proteomes" id="UP000275348"/>
    </source>
</evidence>
<dbReference type="AlphaFoldDB" id="A0A3L9M081"/>
<protein>
    <recommendedName>
        <fullName evidence="3">WG repeat-containing protein</fullName>
    </recommendedName>
</protein>
<proteinExistence type="predicted"/>
<evidence type="ECO:0008006" key="3">
    <source>
        <dbReference type="Google" id="ProtNLM"/>
    </source>
</evidence>
<organism evidence="1 2">
    <name type="scientific">Faecalibacter macacae</name>
    <dbReference type="NCBI Taxonomy" id="1859289"/>
    <lineage>
        <taxon>Bacteria</taxon>
        <taxon>Pseudomonadati</taxon>
        <taxon>Bacteroidota</taxon>
        <taxon>Flavobacteriia</taxon>
        <taxon>Flavobacteriales</taxon>
        <taxon>Weeksellaceae</taxon>
        <taxon>Faecalibacter</taxon>
    </lineage>
</organism>
<gene>
    <name evidence="1" type="ORF">EAH69_13720</name>
</gene>
<name>A0A3L9M081_9FLAO</name>
<feature type="non-terminal residue" evidence="1">
    <location>
        <position position="1"/>
    </location>
</feature>
<dbReference type="EMBL" id="RDOJ01000034">
    <property type="protein sequence ID" value="RLZ06385.1"/>
    <property type="molecule type" value="Genomic_DNA"/>
</dbReference>
<reference evidence="1 2" key="1">
    <citation type="submission" date="2018-10" db="EMBL/GenBank/DDBJ databases">
        <authorList>
            <person name="Chen X."/>
        </authorList>
    </citation>
    <scope>NUCLEOTIDE SEQUENCE [LARGE SCALE GENOMIC DNA]</scope>
    <source>
        <strain evidence="1 2">YIM 102668</strain>
    </source>
</reference>
<evidence type="ECO:0000313" key="1">
    <source>
        <dbReference type="EMBL" id="RLZ06385.1"/>
    </source>
</evidence>